<dbReference type="EMBL" id="BSPB01000077">
    <property type="protein sequence ID" value="GLS16731.1"/>
    <property type="molecule type" value="Genomic_DNA"/>
</dbReference>
<sequence length="167" mass="18815">MAEPNPPEAIIRSGRTTRWFEVTDAFWSDAFAPDEYSYATPGEKHKPIGNGPFVGPDAQFAARFVDAVRKKLEKKSYLPSMQAYGPGYLVVPIMYPLFNSHSLWYMKQAWSRTCINDLGCFRSIYMSVQMGRGPIVRWSEYGAAANMAAYAADRLRRPLTSALSVRS</sequence>
<evidence type="ECO:0000313" key="2">
    <source>
        <dbReference type="Proteomes" id="UP001156903"/>
    </source>
</evidence>
<accession>A0ABQ6CEI1</accession>
<name>A0ABQ6CEI1_9BURK</name>
<gene>
    <name evidence="1" type="ORF">GCM10007935_41750</name>
</gene>
<dbReference type="Proteomes" id="UP001156903">
    <property type="component" value="Unassembled WGS sequence"/>
</dbReference>
<evidence type="ECO:0000313" key="1">
    <source>
        <dbReference type="EMBL" id="GLS16731.1"/>
    </source>
</evidence>
<protein>
    <submittedName>
        <fullName evidence="1">Uncharacterized protein</fullName>
    </submittedName>
</protein>
<comment type="caution">
    <text evidence="1">The sequence shown here is derived from an EMBL/GenBank/DDBJ whole genome shotgun (WGS) entry which is preliminary data.</text>
</comment>
<keyword evidence="2" id="KW-1185">Reference proteome</keyword>
<proteinExistence type="predicted"/>
<organism evidence="1 2">
    <name type="scientific">Hydrogenophaga electricum</name>
    <dbReference type="NCBI Taxonomy" id="1230953"/>
    <lineage>
        <taxon>Bacteria</taxon>
        <taxon>Pseudomonadati</taxon>
        <taxon>Pseudomonadota</taxon>
        <taxon>Betaproteobacteria</taxon>
        <taxon>Burkholderiales</taxon>
        <taxon>Comamonadaceae</taxon>
        <taxon>Hydrogenophaga</taxon>
    </lineage>
</organism>
<reference evidence="2" key="1">
    <citation type="journal article" date="2019" name="Int. J. Syst. Evol. Microbiol.">
        <title>The Global Catalogue of Microorganisms (GCM) 10K type strain sequencing project: providing services to taxonomists for standard genome sequencing and annotation.</title>
        <authorList>
            <consortium name="The Broad Institute Genomics Platform"/>
            <consortium name="The Broad Institute Genome Sequencing Center for Infectious Disease"/>
            <person name="Wu L."/>
            <person name="Ma J."/>
        </authorList>
    </citation>
    <scope>NUCLEOTIDE SEQUENCE [LARGE SCALE GENOMIC DNA]</scope>
    <source>
        <strain evidence="2">NBRC 109341</strain>
    </source>
</reference>